<dbReference type="Proteomes" id="UP000694845">
    <property type="component" value="Unplaced"/>
</dbReference>
<gene>
    <name evidence="2" type="primary">LOC110990527</name>
</gene>
<protein>
    <submittedName>
        <fullName evidence="2">Uncharacterized protein LOC110990527</fullName>
    </submittedName>
</protein>
<dbReference type="KEGG" id="aplc:110990527"/>
<organism evidence="1 2">
    <name type="scientific">Acanthaster planci</name>
    <name type="common">Crown-of-thorns starfish</name>
    <dbReference type="NCBI Taxonomy" id="133434"/>
    <lineage>
        <taxon>Eukaryota</taxon>
        <taxon>Metazoa</taxon>
        <taxon>Echinodermata</taxon>
        <taxon>Eleutherozoa</taxon>
        <taxon>Asterozoa</taxon>
        <taxon>Asteroidea</taxon>
        <taxon>Valvatacea</taxon>
        <taxon>Valvatida</taxon>
        <taxon>Acanthasteridae</taxon>
        <taxon>Acanthaster</taxon>
    </lineage>
</organism>
<sequence length="140" mass="15910">MLCGLKSAYYFIMMLRLIPDCDQTSNGGGWMRFYFKSGPRTCFKYDFNWTGEMIGCLGIYNLTGFAVSDNETTIDTEMSWVLTNGSWDYDMFRECTFIDCHDWNPFQIPNGDVMANLANCKAPTGVAWSTGYQGKLVSKT</sequence>
<dbReference type="AlphaFoldDB" id="A0A8B8A0Q6"/>
<evidence type="ECO:0000313" key="1">
    <source>
        <dbReference type="Proteomes" id="UP000694845"/>
    </source>
</evidence>
<dbReference type="GeneID" id="110990527"/>
<reference evidence="2" key="1">
    <citation type="submission" date="2025-08" db="UniProtKB">
        <authorList>
            <consortium name="RefSeq"/>
        </authorList>
    </citation>
    <scope>IDENTIFICATION</scope>
</reference>
<accession>A0A8B8A0Q6</accession>
<keyword evidence="1" id="KW-1185">Reference proteome</keyword>
<dbReference type="RefSeq" id="XP_022111264.1">
    <property type="nucleotide sequence ID" value="XM_022255572.1"/>
</dbReference>
<evidence type="ECO:0000313" key="2">
    <source>
        <dbReference type="RefSeq" id="XP_022111264.1"/>
    </source>
</evidence>
<proteinExistence type="predicted"/>
<name>A0A8B8A0Q6_ACAPL</name>